<dbReference type="InterPro" id="IPR050930">
    <property type="entry name" value="MFS_Vesicular_Transporter"/>
</dbReference>
<evidence type="ECO:0000256" key="2">
    <source>
        <dbReference type="ARBA" id="ARBA00022448"/>
    </source>
</evidence>
<accession>A0A9W8BEN8</accession>
<evidence type="ECO:0000256" key="6">
    <source>
        <dbReference type="SAM" id="MobiDB-lite"/>
    </source>
</evidence>
<dbReference type="GO" id="GO:0016020">
    <property type="term" value="C:membrane"/>
    <property type="evidence" value="ECO:0007669"/>
    <property type="project" value="UniProtKB-SubCell"/>
</dbReference>
<dbReference type="PANTHER" id="PTHR23506">
    <property type="entry name" value="GH10249P"/>
    <property type="match status" value="1"/>
</dbReference>
<sequence length="478" mass="50390">TPATVWVASSLIALVNRLIYTLTIACIPDLLQRVLHVPRSSNGIITAAFGVGGLIAGSSIGYISDRTQNRLVPQLVAAMLYVVAGAVFFFTKHFYQIVLFRLILGAASSIADTMLFTTVADVYPANLLGFKMAVLFVFDNIGNMLGPLLGGMAYEKMGVGGIAIIAMGLGVAELFFILLFVRNSLDIRLTLTRDREAAESAGEPSLEPSMSELVIESTVASRRPSAKNPSAGSSCVSISSASSTPTDSGSDASGGVSTPKSTSETSAHGGIELLRLMLQLPVVGPTVSIFVATGMQSVIETVFPLRLSDKFGYSPGAIGVAFLLVGGVLIMAMPAVGYVNDTVISRHGERMRYYTIAIGVLLMLTSLTITAVAGSYAVLIFGYSLFAVTSMLVIVPAQSAFGDFINASGSQAMAQCYSLAWIAEGMANISLPPIASELYSAIGFLRMLLSMSAVLCAICAVAVLAFPLHYHWKSRQQS</sequence>
<dbReference type="GO" id="GO:0022857">
    <property type="term" value="F:transmembrane transporter activity"/>
    <property type="evidence" value="ECO:0007669"/>
    <property type="project" value="InterPro"/>
</dbReference>
<evidence type="ECO:0000256" key="4">
    <source>
        <dbReference type="ARBA" id="ARBA00022989"/>
    </source>
</evidence>
<feature type="domain" description="Major facilitator superfamily (MFS) profile" evidence="8">
    <location>
        <begin position="5"/>
        <end position="471"/>
    </location>
</feature>
<keyword evidence="5 7" id="KW-0472">Membrane</keyword>
<name>A0A9W8BEN8_9FUNG</name>
<dbReference type="PANTHER" id="PTHR23506:SF23">
    <property type="entry name" value="GH10249P"/>
    <property type="match status" value="1"/>
</dbReference>
<comment type="caution">
    <text evidence="9">The sequence shown here is derived from an EMBL/GenBank/DDBJ whole genome shotgun (WGS) entry which is preliminary data.</text>
</comment>
<keyword evidence="10" id="KW-1185">Reference proteome</keyword>
<feature type="transmembrane region" description="Helical" evidence="7">
    <location>
        <begin position="316"/>
        <end position="339"/>
    </location>
</feature>
<protein>
    <recommendedName>
        <fullName evidence="8">Major facilitator superfamily (MFS) profile domain-containing protein</fullName>
    </recommendedName>
</protein>
<evidence type="ECO:0000259" key="8">
    <source>
        <dbReference type="PROSITE" id="PS50850"/>
    </source>
</evidence>
<dbReference type="InterPro" id="IPR036259">
    <property type="entry name" value="MFS_trans_sf"/>
</dbReference>
<keyword evidence="3 7" id="KW-0812">Transmembrane</keyword>
<dbReference type="EMBL" id="JANBQF010000264">
    <property type="protein sequence ID" value="KAJ2002870.1"/>
    <property type="molecule type" value="Genomic_DNA"/>
</dbReference>
<dbReference type="PROSITE" id="PS50850">
    <property type="entry name" value="MFS"/>
    <property type="match status" value="1"/>
</dbReference>
<evidence type="ECO:0000256" key="5">
    <source>
        <dbReference type="ARBA" id="ARBA00023136"/>
    </source>
</evidence>
<dbReference type="AlphaFoldDB" id="A0A9W8BEN8"/>
<feature type="transmembrane region" description="Helical" evidence="7">
    <location>
        <begin position="75"/>
        <end position="95"/>
    </location>
</feature>
<evidence type="ECO:0000256" key="1">
    <source>
        <dbReference type="ARBA" id="ARBA00004141"/>
    </source>
</evidence>
<feature type="transmembrane region" description="Helical" evidence="7">
    <location>
        <begin position="158"/>
        <end position="181"/>
    </location>
</feature>
<reference evidence="9" key="1">
    <citation type="submission" date="2022-07" db="EMBL/GenBank/DDBJ databases">
        <title>Phylogenomic reconstructions and comparative analyses of Kickxellomycotina fungi.</title>
        <authorList>
            <person name="Reynolds N.K."/>
            <person name="Stajich J.E."/>
            <person name="Barry K."/>
            <person name="Grigoriev I.V."/>
            <person name="Crous P."/>
            <person name="Smith M.E."/>
        </authorList>
    </citation>
    <scope>NUCLEOTIDE SEQUENCE</scope>
    <source>
        <strain evidence="9">IMI 214461</strain>
    </source>
</reference>
<dbReference type="InterPro" id="IPR020846">
    <property type="entry name" value="MFS_dom"/>
</dbReference>
<comment type="subcellular location">
    <subcellularLocation>
        <location evidence="1">Membrane</location>
        <topology evidence="1">Multi-pass membrane protein</topology>
    </subcellularLocation>
</comment>
<dbReference type="SUPFAM" id="SSF103473">
    <property type="entry name" value="MFS general substrate transporter"/>
    <property type="match status" value="1"/>
</dbReference>
<feature type="transmembrane region" description="Helical" evidence="7">
    <location>
        <begin position="43"/>
        <end position="63"/>
    </location>
</feature>
<feature type="transmembrane region" description="Helical" evidence="7">
    <location>
        <begin position="447"/>
        <end position="468"/>
    </location>
</feature>
<organism evidence="9 10">
    <name type="scientific">Coemansia thaxteri</name>
    <dbReference type="NCBI Taxonomy" id="2663907"/>
    <lineage>
        <taxon>Eukaryota</taxon>
        <taxon>Fungi</taxon>
        <taxon>Fungi incertae sedis</taxon>
        <taxon>Zoopagomycota</taxon>
        <taxon>Kickxellomycotina</taxon>
        <taxon>Kickxellomycetes</taxon>
        <taxon>Kickxellales</taxon>
        <taxon>Kickxellaceae</taxon>
        <taxon>Coemansia</taxon>
    </lineage>
</organism>
<feature type="transmembrane region" description="Helical" evidence="7">
    <location>
        <begin position="276"/>
        <end position="296"/>
    </location>
</feature>
<keyword evidence="2" id="KW-0813">Transport</keyword>
<evidence type="ECO:0000256" key="3">
    <source>
        <dbReference type="ARBA" id="ARBA00022692"/>
    </source>
</evidence>
<dbReference type="Proteomes" id="UP001150907">
    <property type="component" value="Unassembled WGS sequence"/>
</dbReference>
<evidence type="ECO:0000313" key="9">
    <source>
        <dbReference type="EMBL" id="KAJ2002870.1"/>
    </source>
</evidence>
<dbReference type="Gene3D" id="1.20.1250.20">
    <property type="entry name" value="MFS general substrate transporter like domains"/>
    <property type="match status" value="1"/>
</dbReference>
<feature type="compositionally biased region" description="Low complexity" evidence="6">
    <location>
        <begin position="229"/>
        <end position="255"/>
    </location>
</feature>
<dbReference type="Pfam" id="PF07690">
    <property type="entry name" value="MFS_1"/>
    <property type="match status" value="1"/>
</dbReference>
<proteinExistence type="predicted"/>
<feature type="non-terminal residue" evidence="9">
    <location>
        <position position="1"/>
    </location>
</feature>
<feature type="region of interest" description="Disordered" evidence="6">
    <location>
        <begin position="221"/>
        <end position="264"/>
    </location>
</feature>
<evidence type="ECO:0000313" key="10">
    <source>
        <dbReference type="Proteomes" id="UP001150907"/>
    </source>
</evidence>
<feature type="transmembrane region" description="Helical" evidence="7">
    <location>
        <begin position="6"/>
        <end position="31"/>
    </location>
</feature>
<feature type="transmembrane region" description="Helical" evidence="7">
    <location>
        <begin position="115"/>
        <end position="138"/>
    </location>
</feature>
<keyword evidence="4 7" id="KW-1133">Transmembrane helix</keyword>
<dbReference type="InterPro" id="IPR011701">
    <property type="entry name" value="MFS"/>
</dbReference>
<gene>
    <name evidence="9" type="ORF">H4R26_003383</name>
</gene>
<dbReference type="OrthoDB" id="5086884at2759"/>
<evidence type="ECO:0000256" key="7">
    <source>
        <dbReference type="SAM" id="Phobius"/>
    </source>
</evidence>